<evidence type="ECO:0000256" key="1">
    <source>
        <dbReference type="PIRSR" id="PIRSR613078-1"/>
    </source>
</evidence>
<gene>
    <name evidence="5" type="ORF">LtaPh_0800600</name>
</gene>
<sequence>MTACLIFPTVLLGRRGVRCVCLCVFVHQPISGFVLCVPKSTPERKKKRAATRPPSLAVPSPSSLSSPSPPPLIASVTVVGAHCCLLPLHNGTLKKRRFFQHSSCTQGGSEGDRSVIMAHIHVCRHGQDMDNAHGILNGHRNEPLSELGRRQAAAIADKIKESGARYAAIYSSPLQRAFETASVIGATVNVQVQVRADLIERDFGVLSGKPYADIPKYAGDKVLQGDKVLYFLEVEGCETFDKCYERARGVLAEVNAAHIGEHVLLVCHGDIGKMLQAAKANVGWQEGLKLPYFANTEVISL</sequence>
<keyword evidence="4" id="KW-0732">Signal</keyword>
<dbReference type="Proteomes" id="UP000419144">
    <property type="component" value="Unassembled WGS sequence"/>
</dbReference>
<feature type="binding site" evidence="2">
    <location>
        <position position="176"/>
    </location>
    <ligand>
        <name>substrate</name>
    </ligand>
</feature>
<accession>A0A640KAK5</accession>
<evidence type="ECO:0000256" key="4">
    <source>
        <dbReference type="SAM" id="SignalP"/>
    </source>
</evidence>
<dbReference type="InterPro" id="IPR029033">
    <property type="entry name" value="His_PPase_superfam"/>
</dbReference>
<dbReference type="EMBL" id="BLBS01000009">
    <property type="protein sequence ID" value="GET86135.1"/>
    <property type="molecule type" value="Genomic_DNA"/>
</dbReference>
<keyword evidence="6" id="KW-1185">Reference proteome</keyword>
<proteinExistence type="predicted"/>
<reference evidence="5" key="1">
    <citation type="submission" date="2019-11" db="EMBL/GenBank/DDBJ databases">
        <title>Leishmania tarentolae CDS.</title>
        <authorList>
            <person name="Goto Y."/>
            <person name="Yamagishi J."/>
        </authorList>
    </citation>
    <scope>NUCLEOTIDE SEQUENCE [LARGE SCALE GENOMIC DNA]</scope>
    <source>
        <strain evidence="5">Parrot Tar II</strain>
    </source>
</reference>
<feature type="active site" description="Proton donor/acceptor" evidence="1">
    <location>
        <position position="200"/>
    </location>
</feature>
<comment type="caution">
    <text evidence="5">The sequence shown here is derived from an EMBL/GenBank/DDBJ whole genome shotgun (WGS) entry which is preliminary data.</text>
</comment>
<dbReference type="SMART" id="SM00855">
    <property type="entry name" value="PGAM"/>
    <property type="match status" value="1"/>
</dbReference>
<dbReference type="VEuPathDB" id="TriTrypDB:LtaPh_0800600"/>
<evidence type="ECO:0000256" key="2">
    <source>
        <dbReference type="PIRSR" id="PIRSR613078-2"/>
    </source>
</evidence>
<dbReference type="OrthoDB" id="354304at2759"/>
<dbReference type="InterPro" id="IPR001345">
    <property type="entry name" value="PG/BPGM_mutase_AS"/>
</dbReference>
<feature type="active site" description="Tele-phosphohistidine intermediate" evidence="1">
    <location>
        <position position="125"/>
    </location>
</feature>
<feature type="compositionally biased region" description="Low complexity" evidence="3">
    <location>
        <begin position="53"/>
        <end position="66"/>
    </location>
</feature>
<evidence type="ECO:0000256" key="3">
    <source>
        <dbReference type="SAM" id="MobiDB-lite"/>
    </source>
</evidence>
<dbReference type="AlphaFoldDB" id="A0A640KAK5"/>
<dbReference type="PANTHER" id="PTHR48100">
    <property type="entry name" value="BROAD-SPECIFICITY PHOSPHATASE YOR283W-RELATED"/>
    <property type="match status" value="1"/>
</dbReference>
<dbReference type="CDD" id="cd07067">
    <property type="entry name" value="HP_PGM_like"/>
    <property type="match status" value="1"/>
</dbReference>
<dbReference type="Pfam" id="PF00300">
    <property type="entry name" value="His_Phos_1"/>
    <property type="match status" value="1"/>
</dbReference>
<dbReference type="SUPFAM" id="SSF53254">
    <property type="entry name" value="Phosphoglycerate mutase-like"/>
    <property type="match status" value="1"/>
</dbReference>
<dbReference type="PROSITE" id="PS00175">
    <property type="entry name" value="PG_MUTASE"/>
    <property type="match status" value="1"/>
</dbReference>
<dbReference type="GO" id="GO:0005829">
    <property type="term" value="C:cytosol"/>
    <property type="evidence" value="ECO:0007669"/>
    <property type="project" value="TreeGrafter"/>
</dbReference>
<organism evidence="5 6">
    <name type="scientific">Leishmania tarentolae</name>
    <name type="common">Sauroleishmania tarentolae</name>
    <dbReference type="NCBI Taxonomy" id="5689"/>
    <lineage>
        <taxon>Eukaryota</taxon>
        <taxon>Discoba</taxon>
        <taxon>Euglenozoa</taxon>
        <taxon>Kinetoplastea</taxon>
        <taxon>Metakinetoplastina</taxon>
        <taxon>Trypanosomatida</taxon>
        <taxon>Trypanosomatidae</taxon>
        <taxon>Leishmaniinae</taxon>
        <taxon>Leishmania</taxon>
        <taxon>lizard Leishmania</taxon>
    </lineage>
</organism>
<protein>
    <submittedName>
        <fullName evidence="5">Phosphoglycerate mutase protein, putative</fullName>
    </submittedName>
</protein>
<dbReference type="InterPro" id="IPR013078">
    <property type="entry name" value="His_Pase_superF_clade-1"/>
</dbReference>
<feature type="binding site" evidence="2">
    <location>
        <begin position="124"/>
        <end position="131"/>
    </location>
    <ligand>
        <name>substrate</name>
    </ligand>
</feature>
<dbReference type="GO" id="GO:0016791">
    <property type="term" value="F:phosphatase activity"/>
    <property type="evidence" value="ECO:0007669"/>
    <property type="project" value="TreeGrafter"/>
</dbReference>
<dbReference type="Gene3D" id="3.40.50.1240">
    <property type="entry name" value="Phosphoglycerate mutase-like"/>
    <property type="match status" value="1"/>
</dbReference>
<feature type="chain" id="PRO_5024983898" evidence="4">
    <location>
        <begin position="20"/>
        <end position="301"/>
    </location>
</feature>
<dbReference type="InterPro" id="IPR050275">
    <property type="entry name" value="PGM_Phosphatase"/>
</dbReference>
<feature type="region of interest" description="Disordered" evidence="3">
    <location>
        <begin position="44"/>
        <end position="68"/>
    </location>
</feature>
<dbReference type="PANTHER" id="PTHR48100:SF44">
    <property type="entry name" value="PHOSPHATASE C1620.13-RELATED"/>
    <property type="match status" value="1"/>
</dbReference>
<evidence type="ECO:0000313" key="5">
    <source>
        <dbReference type="EMBL" id="GET86135.1"/>
    </source>
</evidence>
<evidence type="ECO:0000313" key="6">
    <source>
        <dbReference type="Proteomes" id="UP000419144"/>
    </source>
</evidence>
<name>A0A640KAK5_LEITA</name>
<feature type="signal peptide" evidence="4">
    <location>
        <begin position="1"/>
        <end position="19"/>
    </location>
</feature>